<name>A0AAD6L793_9ROSI</name>
<dbReference type="EMBL" id="JAQIZT010000019">
    <property type="protein sequence ID" value="KAJ6951088.1"/>
    <property type="molecule type" value="Genomic_DNA"/>
</dbReference>
<dbReference type="AlphaFoldDB" id="A0AAD6L793"/>
<evidence type="ECO:0000313" key="2">
    <source>
        <dbReference type="Proteomes" id="UP001164929"/>
    </source>
</evidence>
<accession>A0AAD6L793</accession>
<protein>
    <submittedName>
        <fullName evidence="1">Uncharacterized protein</fullName>
    </submittedName>
</protein>
<dbReference type="Proteomes" id="UP001164929">
    <property type="component" value="Chromosome 19"/>
</dbReference>
<organism evidence="1 2">
    <name type="scientific">Populus alba x Populus x berolinensis</name>
    <dbReference type="NCBI Taxonomy" id="444605"/>
    <lineage>
        <taxon>Eukaryota</taxon>
        <taxon>Viridiplantae</taxon>
        <taxon>Streptophyta</taxon>
        <taxon>Embryophyta</taxon>
        <taxon>Tracheophyta</taxon>
        <taxon>Spermatophyta</taxon>
        <taxon>Magnoliopsida</taxon>
        <taxon>eudicotyledons</taxon>
        <taxon>Gunneridae</taxon>
        <taxon>Pentapetalae</taxon>
        <taxon>rosids</taxon>
        <taxon>fabids</taxon>
        <taxon>Malpighiales</taxon>
        <taxon>Salicaceae</taxon>
        <taxon>Saliceae</taxon>
        <taxon>Populus</taxon>
    </lineage>
</organism>
<evidence type="ECO:0000313" key="1">
    <source>
        <dbReference type="EMBL" id="KAJ6951088.1"/>
    </source>
</evidence>
<comment type="caution">
    <text evidence="1">The sequence shown here is derived from an EMBL/GenBank/DDBJ whole genome shotgun (WGS) entry which is preliminary data.</text>
</comment>
<reference evidence="1" key="1">
    <citation type="journal article" date="2023" name="Mol. Ecol. Resour.">
        <title>Chromosome-level genome assembly of a triploid poplar Populus alba 'Berolinensis'.</title>
        <authorList>
            <person name="Chen S."/>
            <person name="Yu Y."/>
            <person name="Wang X."/>
            <person name="Wang S."/>
            <person name="Zhang T."/>
            <person name="Zhou Y."/>
            <person name="He R."/>
            <person name="Meng N."/>
            <person name="Wang Y."/>
            <person name="Liu W."/>
            <person name="Liu Z."/>
            <person name="Liu J."/>
            <person name="Guo Q."/>
            <person name="Huang H."/>
            <person name="Sederoff R.R."/>
            <person name="Wang G."/>
            <person name="Qu G."/>
            <person name="Chen S."/>
        </authorList>
    </citation>
    <scope>NUCLEOTIDE SEQUENCE</scope>
    <source>
        <strain evidence="1">SC-2020</strain>
    </source>
</reference>
<proteinExistence type="predicted"/>
<keyword evidence="2" id="KW-1185">Reference proteome</keyword>
<sequence length="86" mass="9585">MALLAGKEGNVILMFTSNQRSAIRSLERVAWCKFEFVNPPAIEEVLESSAGQMVATLDGAQPESSQFFRPICPEIDRRTTKKCSSY</sequence>
<gene>
    <name evidence="1" type="ORF">NC653_040449</name>
</gene>